<comment type="caution">
    <text evidence="2">The sequence shown here is derived from an EMBL/GenBank/DDBJ whole genome shotgun (WGS) entry which is preliminary data.</text>
</comment>
<reference evidence="2 3" key="1">
    <citation type="journal article" date="2019" name="G3 (Bethesda)">
        <title>Sequencing of a Wild Apple (Malus baccata) Genome Unravels the Differences Between Cultivated and Wild Apple Species Regarding Disease Resistance and Cold Tolerance.</title>
        <authorList>
            <person name="Chen X."/>
        </authorList>
    </citation>
    <scope>NUCLEOTIDE SEQUENCE [LARGE SCALE GENOMIC DNA]</scope>
    <source>
        <strain evidence="3">cv. Shandingzi</strain>
        <tissue evidence="2">Leaves</tissue>
    </source>
</reference>
<evidence type="ECO:0008006" key="4">
    <source>
        <dbReference type="Google" id="ProtNLM"/>
    </source>
</evidence>
<protein>
    <recommendedName>
        <fullName evidence="4">Transmembrane protein</fullName>
    </recommendedName>
</protein>
<evidence type="ECO:0000313" key="3">
    <source>
        <dbReference type="Proteomes" id="UP000315295"/>
    </source>
</evidence>
<accession>A0A540M737</accession>
<evidence type="ECO:0000256" key="1">
    <source>
        <dbReference type="SAM" id="Phobius"/>
    </source>
</evidence>
<proteinExistence type="predicted"/>
<dbReference type="EMBL" id="VIEB01000340">
    <property type="protein sequence ID" value="TQD94571.1"/>
    <property type="molecule type" value="Genomic_DNA"/>
</dbReference>
<keyword evidence="3" id="KW-1185">Reference proteome</keyword>
<keyword evidence="1" id="KW-0812">Transmembrane</keyword>
<sequence length="55" mass="6309">MMIGNGRRIGWLDDSQIGDGERCRCFSVVLLCLGFTVVGLIFCIFFVFRHFFVCL</sequence>
<gene>
    <name evidence="2" type="ORF">C1H46_019816</name>
</gene>
<keyword evidence="1" id="KW-1133">Transmembrane helix</keyword>
<dbReference type="AlphaFoldDB" id="A0A540M737"/>
<dbReference type="Proteomes" id="UP000315295">
    <property type="component" value="Unassembled WGS sequence"/>
</dbReference>
<evidence type="ECO:0000313" key="2">
    <source>
        <dbReference type="EMBL" id="TQD94571.1"/>
    </source>
</evidence>
<feature type="transmembrane region" description="Helical" evidence="1">
    <location>
        <begin position="25"/>
        <end position="48"/>
    </location>
</feature>
<organism evidence="2 3">
    <name type="scientific">Malus baccata</name>
    <name type="common">Siberian crab apple</name>
    <name type="synonym">Pyrus baccata</name>
    <dbReference type="NCBI Taxonomy" id="106549"/>
    <lineage>
        <taxon>Eukaryota</taxon>
        <taxon>Viridiplantae</taxon>
        <taxon>Streptophyta</taxon>
        <taxon>Embryophyta</taxon>
        <taxon>Tracheophyta</taxon>
        <taxon>Spermatophyta</taxon>
        <taxon>Magnoliopsida</taxon>
        <taxon>eudicotyledons</taxon>
        <taxon>Gunneridae</taxon>
        <taxon>Pentapetalae</taxon>
        <taxon>rosids</taxon>
        <taxon>fabids</taxon>
        <taxon>Rosales</taxon>
        <taxon>Rosaceae</taxon>
        <taxon>Amygdaloideae</taxon>
        <taxon>Maleae</taxon>
        <taxon>Malus</taxon>
    </lineage>
</organism>
<name>A0A540M737_MALBA</name>
<keyword evidence="1" id="KW-0472">Membrane</keyword>